<dbReference type="Proteomes" id="UP001139516">
    <property type="component" value="Unassembled WGS sequence"/>
</dbReference>
<evidence type="ECO:0000313" key="4">
    <source>
        <dbReference type="Proteomes" id="UP001139516"/>
    </source>
</evidence>
<comment type="function">
    <text evidence="2">Antitoxin component of a type II toxin-antitoxin (TA) system.</text>
</comment>
<dbReference type="SUPFAM" id="SSF143120">
    <property type="entry name" value="YefM-like"/>
    <property type="match status" value="1"/>
</dbReference>
<dbReference type="NCBIfam" id="TIGR01552">
    <property type="entry name" value="phd_fam"/>
    <property type="match status" value="1"/>
</dbReference>
<name>A0A9X1YE49_9PROT</name>
<dbReference type="InterPro" id="IPR036165">
    <property type="entry name" value="YefM-like_sf"/>
</dbReference>
<evidence type="ECO:0000256" key="1">
    <source>
        <dbReference type="ARBA" id="ARBA00009981"/>
    </source>
</evidence>
<proteinExistence type="inferred from homology"/>
<gene>
    <name evidence="3" type="ORF">M0638_27770</name>
</gene>
<organism evidence="3 4">
    <name type="scientific">Roseomonas acroporae</name>
    <dbReference type="NCBI Taxonomy" id="2937791"/>
    <lineage>
        <taxon>Bacteria</taxon>
        <taxon>Pseudomonadati</taxon>
        <taxon>Pseudomonadota</taxon>
        <taxon>Alphaproteobacteria</taxon>
        <taxon>Acetobacterales</taxon>
        <taxon>Roseomonadaceae</taxon>
        <taxon>Roseomonas</taxon>
    </lineage>
</organism>
<reference evidence="3" key="1">
    <citation type="submission" date="2022-04" db="EMBL/GenBank/DDBJ databases">
        <title>Roseomonas acroporae sp. nov., isolated from coral Acropora digitifera.</title>
        <authorList>
            <person name="Sun H."/>
        </authorList>
    </citation>
    <scope>NUCLEOTIDE SEQUENCE</scope>
    <source>
        <strain evidence="3">NAR14</strain>
    </source>
</reference>
<dbReference type="EMBL" id="JALPRX010000192">
    <property type="protein sequence ID" value="MCK8788152.1"/>
    <property type="molecule type" value="Genomic_DNA"/>
</dbReference>
<comment type="similarity">
    <text evidence="1 2">Belongs to the phD/YefM antitoxin family.</text>
</comment>
<dbReference type="InterPro" id="IPR006442">
    <property type="entry name" value="Antitoxin_Phd/YefM"/>
</dbReference>
<comment type="caution">
    <text evidence="3">The sequence shown here is derived from an EMBL/GenBank/DDBJ whole genome shotgun (WGS) entry which is preliminary data.</text>
</comment>
<evidence type="ECO:0000313" key="3">
    <source>
        <dbReference type="EMBL" id="MCK8788152.1"/>
    </source>
</evidence>
<dbReference type="AlphaFoldDB" id="A0A9X1YE49"/>
<keyword evidence="4" id="KW-1185">Reference proteome</keyword>
<dbReference type="Gene3D" id="3.40.1620.10">
    <property type="entry name" value="YefM-like domain"/>
    <property type="match status" value="1"/>
</dbReference>
<evidence type="ECO:0000256" key="2">
    <source>
        <dbReference type="RuleBase" id="RU362080"/>
    </source>
</evidence>
<protein>
    <recommendedName>
        <fullName evidence="2">Antitoxin</fullName>
    </recommendedName>
</protein>
<dbReference type="RefSeq" id="WP_248670193.1">
    <property type="nucleotide sequence ID" value="NZ_JALPRX010000192.1"/>
</dbReference>
<accession>A0A9X1YE49</accession>
<sequence length="84" mass="9603">MTTAEFVRNWGRIADRALVEPVTVTRNGRDRLVVISAEEYARLKRRDRRVVRTEELSEAEVEMIARAEPPAETAHLDKLLDGEA</sequence>
<dbReference type="Pfam" id="PF02604">
    <property type="entry name" value="PhdYeFM_antitox"/>
    <property type="match status" value="1"/>
</dbReference>